<keyword evidence="7" id="KW-1185">Reference proteome</keyword>
<dbReference type="Proteomes" id="UP001164506">
    <property type="component" value="Chromosome"/>
</dbReference>
<reference evidence="6" key="1">
    <citation type="submission" date="2021-09" db="EMBL/GenBank/DDBJ databases">
        <title>Complete genome sequence and metabolic characterization of Streptomyces tanashiensis DSM 731 the producer of antibacterial Kalafungin and diverse secondary metabolites.</title>
        <authorList>
            <person name="Abbasi M.N."/>
            <person name="Anwar M.N."/>
            <person name="Alam K."/>
            <person name="Shoaib M."/>
            <person name="Lin Z."/>
            <person name="Hayat M."/>
            <person name="Ali M.I."/>
            <person name="Malik H.M.T."/>
            <person name="Ahmed I."/>
            <person name="Li A."/>
            <person name="Hailong Wang H."/>
            <person name="Zhang Y."/>
        </authorList>
    </citation>
    <scope>NUCLEOTIDE SEQUENCE</scope>
    <source>
        <strain evidence="6">Kala</strain>
    </source>
</reference>
<accession>A0ABY6R5V1</accession>
<keyword evidence="4 5" id="KW-0472">Membrane</keyword>
<keyword evidence="2 5" id="KW-0812">Transmembrane</keyword>
<gene>
    <name evidence="6" type="ORF">LDH80_31560</name>
</gene>
<evidence type="ECO:0000313" key="7">
    <source>
        <dbReference type="Proteomes" id="UP001164506"/>
    </source>
</evidence>
<evidence type="ECO:0000256" key="1">
    <source>
        <dbReference type="ARBA" id="ARBA00004127"/>
    </source>
</evidence>
<evidence type="ECO:0000256" key="4">
    <source>
        <dbReference type="ARBA" id="ARBA00023136"/>
    </source>
</evidence>
<dbReference type="GeneID" id="95604075"/>
<name>A0ABY6R5V1_9ACTN</name>
<dbReference type="EMBL" id="CP084204">
    <property type="protein sequence ID" value="UZX24967.1"/>
    <property type="molecule type" value="Genomic_DNA"/>
</dbReference>
<dbReference type="Gene3D" id="1.20.120.1630">
    <property type="match status" value="1"/>
</dbReference>
<evidence type="ECO:0000256" key="2">
    <source>
        <dbReference type="ARBA" id="ARBA00022692"/>
    </source>
</evidence>
<comment type="subcellular location">
    <subcellularLocation>
        <location evidence="1">Endomembrane system</location>
        <topology evidence="1">Multi-pass membrane protein</topology>
    </subcellularLocation>
</comment>
<proteinExistence type="predicted"/>
<feature type="transmembrane region" description="Helical" evidence="5">
    <location>
        <begin position="100"/>
        <end position="121"/>
    </location>
</feature>
<evidence type="ECO:0000256" key="5">
    <source>
        <dbReference type="SAM" id="Phobius"/>
    </source>
</evidence>
<dbReference type="InterPro" id="IPR007318">
    <property type="entry name" value="Phopholipid_MeTrfase"/>
</dbReference>
<keyword evidence="3 5" id="KW-1133">Transmembrane helix</keyword>
<dbReference type="RefSeq" id="WP_229885201.1">
    <property type="nucleotide sequence ID" value="NZ_BMUH01000006.1"/>
</dbReference>
<organism evidence="6 7">
    <name type="scientific">Streptomyces tanashiensis</name>
    <dbReference type="NCBI Taxonomy" id="67367"/>
    <lineage>
        <taxon>Bacteria</taxon>
        <taxon>Bacillati</taxon>
        <taxon>Actinomycetota</taxon>
        <taxon>Actinomycetes</taxon>
        <taxon>Kitasatosporales</taxon>
        <taxon>Streptomycetaceae</taxon>
        <taxon>Streptomyces</taxon>
    </lineage>
</organism>
<dbReference type="Pfam" id="PF04191">
    <property type="entry name" value="PEMT"/>
    <property type="match status" value="1"/>
</dbReference>
<evidence type="ECO:0000256" key="3">
    <source>
        <dbReference type="ARBA" id="ARBA00022989"/>
    </source>
</evidence>
<sequence length="168" mass="18166">MTSSGEHPNPAARRRWVFLSNVPVPEAHLLGLAVGAVLQRTRPWPLPGPGSAHRLVGLPLSAAGAWRIARAVRAARTTALADPELLVVTGPYATARNPMYVGWALLHLGAAVAGGWGWVLASYLPVAAWMHGEVLREERALDDAFGAEYRCYRAAVPRYLPRLTRSCS</sequence>
<evidence type="ECO:0000313" key="6">
    <source>
        <dbReference type="EMBL" id="UZX24967.1"/>
    </source>
</evidence>
<protein>
    <submittedName>
        <fullName evidence="6">Isoprenylcysteine carboxylmethyltransferase family protein</fullName>
    </submittedName>
</protein>